<evidence type="ECO:0000313" key="5">
    <source>
        <dbReference type="EMBL" id="ABN64721.2"/>
    </source>
</evidence>
<gene>
    <name evidence="5" type="ORF">PICST_40340</name>
</gene>
<keyword evidence="3" id="KW-0067">ATP-binding</keyword>
<dbReference type="Pfam" id="PF00179">
    <property type="entry name" value="UQ_con"/>
    <property type="match status" value="1"/>
</dbReference>
<reference evidence="5 6" key="1">
    <citation type="journal article" date="2007" name="Nat. Biotechnol.">
        <title>Genome sequence of the lignocellulose-bioconverting and xylose-fermenting yeast Pichia stipitis.</title>
        <authorList>
            <person name="Jeffries T.W."/>
            <person name="Grigoriev I.V."/>
            <person name="Grimwood J."/>
            <person name="Laplaza J.M."/>
            <person name="Aerts A."/>
            <person name="Salamov A."/>
            <person name="Schmutz J."/>
            <person name="Lindquist E."/>
            <person name="Dehal P."/>
            <person name="Shapiro H."/>
            <person name="Jin Y.S."/>
            <person name="Passoth V."/>
            <person name="Richardson P.M."/>
        </authorList>
    </citation>
    <scope>NUCLEOTIDE SEQUENCE [LARGE SCALE GENOMIC DNA]</scope>
    <source>
        <strain evidence="6">ATCC 58785 / CBS 6054 / NBRC 10063 / NRRL Y-11545</strain>
    </source>
</reference>
<dbReference type="RefSeq" id="XP_001382750.2">
    <property type="nucleotide sequence ID" value="XM_001382713.1"/>
</dbReference>
<name>A3LQP3_PICST</name>
<proteinExistence type="predicted"/>
<dbReference type="GO" id="GO:0004842">
    <property type="term" value="F:ubiquitin-protein transferase activity"/>
    <property type="evidence" value="ECO:0007669"/>
    <property type="project" value="EnsemblFungi"/>
</dbReference>
<feature type="non-terminal residue" evidence="5">
    <location>
        <position position="174"/>
    </location>
</feature>
<evidence type="ECO:0000256" key="1">
    <source>
        <dbReference type="ARBA" id="ARBA00022741"/>
    </source>
</evidence>
<feature type="domain" description="UBC core" evidence="4">
    <location>
        <begin position="1"/>
        <end position="158"/>
    </location>
</feature>
<evidence type="ECO:0000259" key="4">
    <source>
        <dbReference type="PROSITE" id="PS50127"/>
    </source>
</evidence>
<keyword evidence="1" id="KW-0547">Nucleotide-binding</keyword>
<evidence type="ECO:0000256" key="3">
    <source>
        <dbReference type="ARBA" id="ARBA00022840"/>
    </source>
</evidence>
<dbReference type="GO" id="GO:0006513">
    <property type="term" value="P:protein monoubiquitination"/>
    <property type="evidence" value="ECO:0007669"/>
    <property type="project" value="EnsemblFungi"/>
</dbReference>
<organism evidence="5 6">
    <name type="scientific">Scheffersomyces stipitis (strain ATCC 58785 / CBS 6054 / NBRC 10063 / NRRL Y-11545)</name>
    <name type="common">Yeast</name>
    <name type="synonym">Pichia stipitis</name>
    <dbReference type="NCBI Taxonomy" id="322104"/>
    <lineage>
        <taxon>Eukaryota</taxon>
        <taxon>Fungi</taxon>
        <taxon>Dikarya</taxon>
        <taxon>Ascomycota</taxon>
        <taxon>Saccharomycotina</taxon>
        <taxon>Pichiomycetes</taxon>
        <taxon>Debaryomycetaceae</taxon>
        <taxon>Scheffersomyces</taxon>
    </lineage>
</organism>
<dbReference type="PANTHER" id="PTHR24067">
    <property type="entry name" value="UBIQUITIN-CONJUGATING ENZYME E2"/>
    <property type="match status" value="1"/>
</dbReference>
<dbReference type="FunCoup" id="A3LQP3">
    <property type="interactions" value="87"/>
</dbReference>
<dbReference type="InterPro" id="IPR016135">
    <property type="entry name" value="UBQ-conjugating_enzyme/RWD"/>
</dbReference>
<dbReference type="STRING" id="322104.A3LQP3"/>
<dbReference type="GO" id="GO:0005777">
    <property type="term" value="C:peroxisome"/>
    <property type="evidence" value="ECO:0007669"/>
    <property type="project" value="EnsemblFungi"/>
</dbReference>
<dbReference type="InParanoid" id="A3LQP3"/>
<dbReference type="CDD" id="cd23812">
    <property type="entry name" value="UBCc_ScPEX4-like"/>
    <property type="match status" value="1"/>
</dbReference>
<dbReference type="OMA" id="WRAVMKG"/>
<dbReference type="GO" id="GO:0005524">
    <property type="term" value="F:ATP binding"/>
    <property type="evidence" value="ECO:0007669"/>
    <property type="project" value="UniProtKB-KW"/>
</dbReference>
<dbReference type="HOGENOM" id="CLU_030988_13_0_1"/>
<sequence>MAERRLFKELNQYRKNPPSSNNHQIVSLNPVDEDDIFKWEAVISKPSKKDSQFYYQGEWKLGISVPSTYPITPPQMKFVSPICHPNINITTGEICLDILKSDSWSPAWNLENLLVAILMLLDNPEPDSPLNLDSANLFRHDKLAFESLVQYTLWKYNTFYEASTSKDTTGLKPI</sequence>
<dbReference type="InterPro" id="IPR000608">
    <property type="entry name" value="UBC"/>
</dbReference>
<dbReference type="SMART" id="SM00212">
    <property type="entry name" value="UBCc"/>
    <property type="match status" value="1"/>
</dbReference>
<evidence type="ECO:0000313" key="6">
    <source>
        <dbReference type="Proteomes" id="UP000002258"/>
    </source>
</evidence>
<dbReference type="GO" id="GO:0016562">
    <property type="term" value="P:protein import into peroxisome matrix, receptor recycling"/>
    <property type="evidence" value="ECO:0007669"/>
    <property type="project" value="EnsemblFungi"/>
</dbReference>
<dbReference type="GO" id="GO:0051865">
    <property type="term" value="P:protein autoubiquitination"/>
    <property type="evidence" value="ECO:0007669"/>
    <property type="project" value="EnsemblFungi"/>
</dbReference>
<evidence type="ECO:0000256" key="2">
    <source>
        <dbReference type="ARBA" id="ARBA00022786"/>
    </source>
</evidence>
<dbReference type="InterPro" id="IPR050113">
    <property type="entry name" value="Ub_conjugating_enzyme"/>
</dbReference>
<dbReference type="Proteomes" id="UP000002258">
    <property type="component" value="Chromosome 2"/>
</dbReference>
<dbReference type="AlphaFoldDB" id="A3LQP3"/>
<dbReference type="EMBL" id="CP000496">
    <property type="protein sequence ID" value="ABN64721.2"/>
    <property type="molecule type" value="Genomic_DNA"/>
</dbReference>
<dbReference type="OrthoDB" id="9973183at2759"/>
<keyword evidence="2" id="KW-0833">Ubl conjugation pathway</keyword>
<dbReference type="eggNOG" id="KOG0417">
    <property type="taxonomic scope" value="Eukaryota"/>
</dbReference>
<accession>A3LQP3</accession>
<dbReference type="PROSITE" id="PS50127">
    <property type="entry name" value="UBC_2"/>
    <property type="match status" value="1"/>
</dbReference>
<keyword evidence="6" id="KW-1185">Reference proteome</keyword>
<dbReference type="KEGG" id="pic:PICST_40340"/>
<dbReference type="GeneID" id="4836693"/>
<dbReference type="SUPFAM" id="SSF54495">
    <property type="entry name" value="UBC-like"/>
    <property type="match status" value="1"/>
</dbReference>
<dbReference type="Gene3D" id="3.10.110.10">
    <property type="entry name" value="Ubiquitin Conjugating Enzyme"/>
    <property type="match status" value="1"/>
</dbReference>
<protein>
    <recommendedName>
        <fullName evidence="4">UBC core domain-containing protein</fullName>
    </recommendedName>
</protein>